<dbReference type="GO" id="GO:0032259">
    <property type="term" value="P:methylation"/>
    <property type="evidence" value="ECO:0007669"/>
    <property type="project" value="UniProtKB-KW"/>
</dbReference>
<evidence type="ECO:0000313" key="11">
    <source>
        <dbReference type="Proteomes" id="UP000579153"/>
    </source>
</evidence>
<dbReference type="PANTHER" id="PTHR11579">
    <property type="entry name" value="PROTEIN-L-ISOASPARTATE O-METHYLTRANSFERASE"/>
    <property type="match status" value="1"/>
</dbReference>
<comment type="similarity">
    <text evidence="2">Belongs to the methyltransferase superfamily. L-isoaspartyl/D-aspartyl protein methyltransferase family.</text>
</comment>
<evidence type="ECO:0000256" key="8">
    <source>
        <dbReference type="ARBA" id="ARBA00022691"/>
    </source>
</evidence>
<evidence type="ECO:0000256" key="3">
    <source>
        <dbReference type="ARBA" id="ARBA00011890"/>
    </source>
</evidence>
<dbReference type="Gene3D" id="3.40.50.150">
    <property type="entry name" value="Vaccinia Virus protein VP39"/>
    <property type="match status" value="1"/>
</dbReference>
<dbReference type="NCBIfam" id="TIGR00080">
    <property type="entry name" value="pimt"/>
    <property type="match status" value="1"/>
</dbReference>
<dbReference type="CDD" id="cd02440">
    <property type="entry name" value="AdoMet_MTases"/>
    <property type="match status" value="1"/>
</dbReference>
<comment type="subcellular location">
    <subcellularLocation>
        <location evidence="1">Cytoplasm</location>
    </subcellularLocation>
</comment>
<dbReference type="NCBIfam" id="NF001453">
    <property type="entry name" value="PRK00312.1"/>
    <property type="match status" value="1"/>
</dbReference>
<dbReference type="InterPro" id="IPR000682">
    <property type="entry name" value="PCMT"/>
</dbReference>
<dbReference type="Proteomes" id="UP000579153">
    <property type="component" value="Unassembled WGS sequence"/>
</dbReference>
<evidence type="ECO:0000256" key="1">
    <source>
        <dbReference type="ARBA" id="ARBA00004496"/>
    </source>
</evidence>
<evidence type="ECO:0000313" key="10">
    <source>
        <dbReference type="EMBL" id="MBB5777120.1"/>
    </source>
</evidence>
<evidence type="ECO:0000256" key="4">
    <source>
        <dbReference type="ARBA" id="ARBA00013346"/>
    </source>
</evidence>
<comment type="caution">
    <text evidence="10">The sequence shown here is derived from an EMBL/GenBank/DDBJ whole genome shotgun (WGS) entry which is preliminary data.</text>
</comment>
<dbReference type="RefSeq" id="WP_185070726.1">
    <property type="nucleotide sequence ID" value="NZ_JACHMB010000001.1"/>
</dbReference>
<sequence length="212" mass="22930">MEFETLVKAAQWAGVEDPRLLAALATTPRDRFVPPRHADRAPFDEPIPIGHGQPTSQPSLIAQMIDALRLSGTETVLEIGTGYGYQTALLARMARRVYSMERHADLARHARANLAAAGITGAEVFVGDGTAGLPEHAPFDAVVVSATARTVPAPLAEQLAEGGRLVMPIHEELNETVVLFGKRHDRLVQERLLTPARFVPLIGEHVDDTPCP</sequence>
<keyword evidence="6 10" id="KW-0489">Methyltransferase</keyword>
<evidence type="ECO:0000256" key="2">
    <source>
        <dbReference type="ARBA" id="ARBA00005369"/>
    </source>
</evidence>
<keyword evidence="7 10" id="KW-0808">Transferase</keyword>
<dbReference type="GO" id="GO:0005737">
    <property type="term" value="C:cytoplasm"/>
    <property type="evidence" value="ECO:0007669"/>
    <property type="project" value="UniProtKB-SubCell"/>
</dbReference>
<dbReference type="SUPFAM" id="SSF53335">
    <property type="entry name" value="S-adenosyl-L-methionine-dependent methyltransferases"/>
    <property type="match status" value="1"/>
</dbReference>
<protein>
    <recommendedName>
        <fullName evidence="4 9">Protein-L-isoaspartate O-methyltransferase</fullName>
        <ecNumber evidence="3 9">2.1.1.77</ecNumber>
    </recommendedName>
</protein>
<evidence type="ECO:0000256" key="6">
    <source>
        <dbReference type="ARBA" id="ARBA00022603"/>
    </source>
</evidence>
<organism evidence="10 11">
    <name type="scientific">Nonomuraea jabiensis</name>
    <dbReference type="NCBI Taxonomy" id="882448"/>
    <lineage>
        <taxon>Bacteria</taxon>
        <taxon>Bacillati</taxon>
        <taxon>Actinomycetota</taxon>
        <taxon>Actinomycetes</taxon>
        <taxon>Streptosporangiales</taxon>
        <taxon>Streptosporangiaceae</taxon>
        <taxon>Nonomuraea</taxon>
    </lineage>
</organism>
<evidence type="ECO:0000256" key="9">
    <source>
        <dbReference type="NCBIfam" id="TIGR00080"/>
    </source>
</evidence>
<dbReference type="Pfam" id="PF01135">
    <property type="entry name" value="PCMT"/>
    <property type="match status" value="1"/>
</dbReference>
<keyword evidence="8" id="KW-0949">S-adenosyl-L-methionine</keyword>
<keyword evidence="11" id="KW-1185">Reference proteome</keyword>
<gene>
    <name evidence="10" type="ORF">HD596_003876</name>
</gene>
<dbReference type="AlphaFoldDB" id="A0A7W9G4L2"/>
<dbReference type="PANTHER" id="PTHR11579:SF0">
    <property type="entry name" value="PROTEIN-L-ISOASPARTATE(D-ASPARTATE) O-METHYLTRANSFERASE"/>
    <property type="match status" value="1"/>
</dbReference>
<dbReference type="InterPro" id="IPR029063">
    <property type="entry name" value="SAM-dependent_MTases_sf"/>
</dbReference>
<evidence type="ECO:0000256" key="5">
    <source>
        <dbReference type="ARBA" id="ARBA00022490"/>
    </source>
</evidence>
<keyword evidence="5" id="KW-0963">Cytoplasm</keyword>
<name>A0A7W9G4L2_9ACTN</name>
<evidence type="ECO:0000256" key="7">
    <source>
        <dbReference type="ARBA" id="ARBA00022679"/>
    </source>
</evidence>
<dbReference type="EMBL" id="JACHMB010000001">
    <property type="protein sequence ID" value="MBB5777120.1"/>
    <property type="molecule type" value="Genomic_DNA"/>
</dbReference>
<dbReference type="GO" id="GO:0030091">
    <property type="term" value="P:protein repair"/>
    <property type="evidence" value="ECO:0007669"/>
    <property type="project" value="UniProtKB-UniRule"/>
</dbReference>
<reference evidence="10 11" key="1">
    <citation type="submission" date="2020-08" db="EMBL/GenBank/DDBJ databases">
        <title>Sequencing the genomes of 1000 actinobacteria strains.</title>
        <authorList>
            <person name="Klenk H.-P."/>
        </authorList>
    </citation>
    <scope>NUCLEOTIDE SEQUENCE [LARGE SCALE GENOMIC DNA]</scope>
    <source>
        <strain evidence="10 11">DSM 45507</strain>
    </source>
</reference>
<dbReference type="GO" id="GO:0004719">
    <property type="term" value="F:protein-L-isoaspartate (D-aspartate) O-methyltransferase activity"/>
    <property type="evidence" value="ECO:0007669"/>
    <property type="project" value="UniProtKB-UniRule"/>
</dbReference>
<proteinExistence type="inferred from homology"/>
<dbReference type="EC" id="2.1.1.77" evidence="3 9"/>
<accession>A0A7W9G4L2</accession>